<evidence type="ECO:0000256" key="4">
    <source>
        <dbReference type="ARBA" id="ARBA00022679"/>
    </source>
</evidence>
<proteinExistence type="predicted"/>
<dbReference type="PANTHER" id="PTHR45436:SF16">
    <property type="entry name" value="HISTIDINE KINASE"/>
    <property type="match status" value="1"/>
</dbReference>
<feature type="domain" description="Histidine kinase" evidence="9">
    <location>
        <begin position="230"/>
        <end position="423"/>
    </location>
</feature>
<evidence type="ECO:0000256" key="6">
    <source>
        <dbReference type="ARBA" id="ARBA00022777"/>
    </source>
</evidence>
<evidence type="ECO:0000313" key="11">
    <source>
        <dbReference type="EMBL" id="SBT21442.1"/>
    </source>
</evidence>
<evidence type="ECO:0000313" key="12">
    <source>
        <dbReference type="Proteomes" id="UP000092840"/>
    </source>
</evidence>
<name>A0A1C3JMP2_9GAMM</name>
<dbReference type="Pfam" id="PF02518">
    <property type="entry name" value="HATPase_c"/>
    <property type="match status" value="1"/>
</dbReference>
<dbReference type="GO" id="GO:0000155">
    <property type="term" value="F:phosphorelay sensor kinase activity"/>
    <property type="evidence" value="ECO:0007669"/>
    <property type="project" value="InterPro"/>
</dbReference>
<dbReference type="GO" id="GO:0005886">
    <property type="term" value="C:plasma membrane"/>
    <property type="evidence" value="ECO:0007669"/>
    <property type="project" value="TreeGrafter"/>
</dbReference>
<evidence type="ECO:0000313" key="10">
    <source>
        <dbReference type="EMBL" id="SBT16394.1"/>
    </source>
</evidence>
<accession>A0A1C3JMP2</accession>
<keyword evidence="4 10" id="KW-0808">Transferase</keyword>
<dbReference type="Proteomes" id="UP000092871">
    <property type="component" value="Unassembled WGS sequence"/>
</dbReference>
<dbReference type="InterPro" id="IPR036890">
    <property type="entry name" value="HATPase_C_sf"/>
</dbReference>
<gene>
    <name evidence="10" type="primary">kinB</name>
    <name evidence="10" type="ORF">MGA5115_00475</name>
    <name evidence="11" type="ORF">MGA5116_02036</name>
</gene>
<dbReference type="Pfam" id="PF00512">
    <property type="entry name" value="HisKA"/>
    <property type="match status" value="1"/>
</dbReference>
<dbReference type="EC" id="2.7.13.3" evidence="2"/>
<keyword evidence="6" id="KW-0418">Kinase</keyword>
<dbReference type="InterPro" id="IPR050428">
    <property type="entry name" value="TCS_sensor_his_kinase"/>
</dbReference>
<keyword evidence="3" id="KW-0597">Phosphoprotein</keyword>
<evidence type="ECO:0000256" key="1">
    <source>
        <dbReference type="ARBA" id="ARBA00000085"/>
    </source>
</evidence>
<dbReference type="Proteomes" id="UP000092840">
    <property type="component" value="Unassembled WGS sequence"/>
</dbReference>
<dbReference type="InterPro" id="IPR003594">
    <property type="entry name" value="HATPase_dom"/>
</dbReference>
<dbReference type="SMART" id="SM00387">
    <property type="entry name" value="HATPase_c"/>
    <property type="match status" value="1"/>
</dbReference>
<evidence type="ECO:0000256" key="2">
    <source>
        <dbReference type="ARBA" id="ARBA00012438"/>
    </source>
</evidence>
<dbReference type="CDD" id="cd00082">
    <property type="entry name" value="HisKA"/>
    <property type="match status" value="1"/>
</dbReference>
<dbReference type="EMBL" id="FLRA01000002">
    <property type="protein sequence ID" value="SBT16394.1"/>
    <property type="molecule type" value="Genomic_DNA"/>
</dbReference>
<feature type="transmembrane region" description="Helical" evidence="8">
    <location>
        <begin position="142"/>
        <end position="164"/>
    </location>
</feature>
<dbReference type="InterPro" id="IPR036097">
    <property type="entry name" value="HisK_dim/P_sf"/>
</dbReference>
<dbReference type="Gene3D" id="3.30.565.10">
    <property type="entry name" value="Histidine kinase-like ATPase, C-terminal domain"/>
    <property type="match status" value="1"/>
</dbReference>
<comment type="catalytic activity">
    <reaction evidence="1">
        <text>ATP + protein L-histidine = ADP + protein N-phospho-L-histidine.</text>
        <dbReference type="EC" id="2.7.13.3"/>
    </reaction>
</comment>
<keyword evidence="5 8" id="KW-0812">Transmembrane</keyword>
<dbReference type="SUPFAM" id="SSF47384">
    <property type="entry name" value="Homodimeric domain of signal transducing histidine kinase"/>
    <property type="match status" value="1"/>
</dbReference>
<dbReference type="EMBL" id="FLRB01000012">
    <property type="protein sequence ID" value="SBT21442.1"/>
    <property type="molecule type" value="Genomic_DNA"/>
</dbReference>
<dbReference type="Gene3D" id="6.10.340.10">
    <property type="match status" value="1"/>
</dbReference>
<keyword evidence="7 8" id="KW-1133">Transmembrane helix</keyword>
<sequence length="423" mass="47257">MTALFRNAKSMTSRLALFFTMVAIIIGIFCLILISAVLAWSEDRVGERRIMVDKREAIQFFISHPNATSIQLDPLTIAYNGLQTAPKAIQAYLSEHTSFLGEVGYGEESRMLYMSNYIQNGEDKRLVLVSRIDEIEITHQEYINVMAIVLGLVAVLIGCFTALLTRLSKSLITPINQLCSQLEQHQGDTKRVFKVTKESAQEFQTLAETLNQYRSDIDSLVKREQAFARYASHELRTPLTIMKGSSSLLAREANSPFSKRQLTRIQSATEDMLTMVDALLSLVRYEKSAQNTPLNSVSETDLQTIIDKNKAQAEAKQLRLETDVTGSPVIKASHAVLDIVVGNLIRNSIAASNTGSIHIYMTEHCIKVCDEGEGFNPLKESTGHGLGLLIVQDLCRRYDWQFSIKNQNKVGCEATVIFNEPAK</sequence>
<keyword evidence="8" id="KW-0472">Membrane</keyword>
<reference evidence="11 12" key="2">
    <citation type="submission" date="2016-06" db="EMBL/GenBank/DDBJ databases">
        <authorList>
            <person name="Rodrigo-Torres L."/>
            <person name="Arahal D.R."/>
        </authorList>
    </citation>
    <scope>NUCLEOTIDE SEQUENCE [LARGE SCALE GENOMIC DNA]</scope>
    <source>
        <strain evidence="11 12">CECT 5116</strain>
    </source>
</reference>
<dbReference type="Gene3D" id="1.10.287.130">
    <property type="match status" value="1"/>
</dbReference>
<dbReference type="AlphaFoldDB" id="A0A1C3JMP2"/>
<protein>
    <recommendedName>
        <fullName evidence="2">histidine kinase</fullName>
        <ecNumber evidence="2">2.7.13.3</ecNumber>
    </recommendedName>
</protein>
<dbReference type="SUPFAM" id="SSF55874">
    <property type="entry name" value="ATPase domain of HSP90 chaperone/DNA topoisomerase II/histidine kinase"/>
    <property type="match status" value="1"/>
</dbReference>
<dbReference type="SMART" id="SM00388">
    <property type="entry name" value="HisKA"/>
    <property type="match status" value="1"/>
</dbReference>
<dbReference type="InterPro" id="IPR003661">
    <property type="entry name" value="HisK_dim/P_dom"/>
</dbReference>
<evidence type="ECO:0000256" key="7">
    <source>
        <dbReference type="ARBA" id="ARBA00022989"/>
    </source>
</evidence>
<evidence type="ECO:0000259" key="9">
    <source>
        <dbReference type="PROSITE" id="PS50109"/>
    </source>
</evidence>
<dbReference type="RefSeq" id="WP_067031227.1">
    <property type="nucleotide sequence ID" value="NZ_JBLXHS010000002.1"/>
</dbReference>
<feature type="transmembrane region" description="Helical" evidence="8">
    <location>
        <begin position="15"/>
        <end position="40"/>
    </location>
</feature>
<evidence type="ECO:0000313" key="13">
    <source>
        <dbReference type="Proteomes" id="UP000092871"/>
    </source>
</evidence>
<organism evidence="10 13">
    <name type="scientific">Marinomonas gallaica</name>
    <dbReference type="NCBI Taxonomy" id="1806667"/>
    <lineage>
        <taxon>Bacteria</taxon>
        <taxon>Pseudomonadati</taxon>
        <taxon>Pseudomonadota</taxon>
        <taxon>Gammaproteobacteria</taxon>
        <taxon>Oceanospirillales</taxon>
        <taxon>Oceanospirillaceae</taxon>
        <taxon>Marinomonas</taxon>
    </lineage>
</organism>
<dbReference type="PROSITE" id="PS50109">
    <property type="entry name" value="HIS_KIN"/>
    <property type="match status" value="1"/>
</dbReference>
<reference evidence="10 13" key="1">
    <citation type="submission" date="2016-06" db="EMBL/GenBank/DDBJ databases">
        <authorList>
            <person name="Kjaerup R.B."/>
            <person name="Dalgaard T.S."/>
            <person name="Juul-Madsen H.R."/>
        </authorList>
    </citation>
    <scope>NUCLEOTIDE SEQUENCE [LARGE SCALE GENOMIC DNA]</scope>
    <source>
        <strain evidence="10 13">CECT 5115</strain>
    </source>
</reference>
<dbReference type="PANTHER" id="PTHR45436">
    <property type="entry name" value="SENSOR HISTIDINE KINASE YKOH"/>
    <property type="match status" value="1"/>
</dbReference>
<evidence type="ECO:0000256" key="5">
    <source>
        <dbReference type="ARBA" id="ARBA00022692"/>
    </source>
</evidence>
<dbReference type="InterPro" id="IPR005467">
    <property type="entry name" value="His_kinase_dom"/>
</dbReference>
<evidence type="ECO:0000256" key="8">
    <source>
        <dbReference type="SAM" id="Phobius"/>
    </source>
</evidence>
<evidence type="ECO:0000256" key="3">
    <source>
        <dbReference type="ARBA" id="ARBA00022553"/>
    </source>
</evidence>
<keyword evidence="12" id="KW-1185">Reference proteome</keyword>